<feature type="transmembrane region" description="Helical" evidence="2">
    <location>
        <begin position="324"/>
        <end position="345"/>
    </location>
</feature>
<keyword evidence="4" id="KW-1185">Reference proteome</keyword>
<evidence type="ECO:0000256" key="1">
    <source>
        <dbReference type="SAM" id="MobiDB-lite"/>
    </source>
</evidence>
<keyword evidence="2" id="KW-0812">Transmembrane</keyword>
<dbReference type="EMBL" id="RBNJ01002758">
    <property type="protein sequence ID" value="RUS31620.1"/>
    <property type="molecule type" value="Genomic_DNA"/>
</dbReference>
<keyword evidence="2" id="KW-1133">Transmembrane helix</keyword>
<keyword evidence="2" id="KW-0472">Membrane</keyword>
<accession>A0A433QPC5</accession>
<dbReference type="AlphaFoldDB" id="A0A433QPC5"/>
<organism evidence="3 4">
    <name type="scientific">Jimgerdemannia flammicorona</name>
    <dbReference type="NCBI Taxonomy" id="994334"/>
    <lineage>
        <taxon>Eukaryota</taxon>
        <taxon>Fungi</taxon>
        <taxon>Fungi incertae sedis</taxon>
        <taxon>Mucoromycota</taxon>
        <taxon>Mucoromycotina</taxon>
        <taxon>Endogonomycetes</taxon>
        <taxon>Endogonales</taxon>
        <taxon>Endogonaceae</taxon>
        <taxon>Jimgerdemannia</taxon>
    </lineage>
</organism>
<evidence type="ECO:0000313" key="4">
    <source>
        <dbReference type="Proteomes" id="UP000274822"/>
    </source>
</evidence>
<evidence type="ECO:0000256" key="2">
    <source>
        <dbReference type="SAM" id="Phobius"/>
    </source>
</evidence>
<gene>
    <name evidence="3" type="ORF">BC938DRAFT_477432</name>
</gene>
<evidence type="ECO:0000313" key="3">
    <source>
        <dbReference type="EMBL" id="RUS31620.1"/>
    </source>
</evidence>
<feature type="transmembrane region" description="Helical" evidence="2">
    <location>
        <begin position="20"/>
        <end position="44"/>
    </location>
</feature>
<reference evidence="3 4" key="1">
    <citation type="journal article" date="2018" name="New Phytol.">
        <title>Phylogenomics of Endogonaceae and evolution of mycorrhizas within Mucoromycota.</title>
        <authorList>
            <person name="Chang Y."/>
            <person name="Desiro A."/>
            <person name="Na H."/>
            <person name="Sandor L."/>
            <person name="Lipzen A."/>
            <person name="Clum A."/>
            <person name="Barry K."/>
            <person name="Grigoriev I.V."/>
            <person name="Martin F.M."/>
            <person name="Stajich J.E."/>
            <person name="Smith M.E."/>
            <person name="Bonito G."/>
            <person name="Spatafora J.W."/>
        </authorList>
    </citation>
    <scope>NUCLEOTIDE SEQUENCE [LARGE SCALE GENOMIC DNA]</scope>
    <source>
        <strain evidence="3 4">AD002</strain>
    </source>
</reference>
<comment type="caution">
    <text evidence="3">The sequence shown here is derived from an EMBL/GenBank/DDBJ whole genome shotgun (WGS) entry which is preliminary data.</text>
</comment>
<name>A0A433QPC5_9FUNG</name>
<sequence>MFFLNAWLKSKKSETRWLTVTRALTAAILLAAVIVYLVLLVIGIGNNTTFFQSNEQAPDENGIPIPGIHLCSLKYNIIPANMTYRSSNPKVLPPNGTIALTCMLQTRNPDALNDCTQWLHPATPLIPIDQVYTACYHLQIPQTQGNVWYEKPPNTLVGLALAVALPENYNNSWEASTLSALFFDGQYDPFVALYAMPPTSNNPTIIDPKDLEAIAGEGSFEHVPRNKYKLDLDFNRFTTAWFHRFITHRNLVNREAWMTFRNYLGFPQTNKISSVDVWTSSWNSQKASPGAVMLPILFLSVDVLTETVQTEIRVHTVLSTVSSVGGFVSIVAGLYAFLFGVRAASSWGLVQMLARGCCRTSTKKKLEDSFLTKTGMPLADKTNWRHRGTTETILDVDVLAERLQALEDLLNEYFVNSEFLKSMRKNGGRNKQHRTRVCPQDNNDV</sequence>
<feature type="region of interest" description="Disordered" evidence="1">
    <location>
        <begin position="425"/>
        <end position="445"/>
    </location>
</feature>
<proteinExistence type="predicted"/>
<protein>
    <submittedName>
        <fullName evidence="3">Uncharacterized protein</fullName>
    </submittedName>
</protein>
<dbReference type="Proteomes" id="UP000274822">
    <property type="component" value="Unassembled WGS sequence"/>
</dbReference>
<feature type="compositionally biased region" description="Basic residues" evidence="1">
    <location>
        <begin position="425"/>
        <end position="436"/>
    </location>
</feature>